<organism evidence="2 4">
    <name type="scientific">Rhizophagus clarus</name>
    <dbReference type="NCBI Taxonomy" id="94130"/>
    <lineage>
        <taxon>Eukaryota</taxon>
        <taxon>Fungi</taxon>
        <taxon>Fungi incertae sedis</taxon>
        <taxon>Mucoromycota</taxon>
        <taxon>Glomeromycotina</taxon>
        <taxon>Glomeromycetes</taxon>
        <taxon>Glomerales</taxon>
        <taxon>Glomeraceae</taxon>
        <taxon>Rhizophagus</taxon>
    </lineage>
</organism>
<dbReference type="Proteomes" id="UP000615446">
    <property type="component" value="Unassembled WGS sequence"/>
</dbReference>
<evidence type="ECO:0000313" key="2">
    <source>
        <dbReference type="EMBL" id="GBB84914.1"/>
    </source>
</evidence>
<dbReference type="AlphaFoldDB" id="A0A2Z6QJH3"/>
<evidence type="ECO:0000313" key="3">
    <source>
        <dbReference type="EMBL" id="GES80809.1"/>
    </source>
</evidence>
<comment type="caution">
    <text evidence="2">The sequence shown here is derived from an EMBL/GenBank/DDBJ whole genome shotgun (WGS) entry which is preliminary data.</text>
</comment>
<dbReference type="EMBL" id="BLAL01000053">
    <property type="protein sequence ID" value="GES80809.1"/>
    <property type="molecule type" value="Genomic_DNA"/>
</dbReference>
<dbReference type="EMBL" id="BEXD01000169">
    <property type="protein sequence ID" value="GBB84914.1"/>
    <property type="molecule type" value="Genomic_DNA"/>
</dbReference>
<evidence type="ECO:0000313" key="4">
    <source>
        <dbReference type="Proteomes" id="UP000247702"/>
    </source>
</evidence>
<reference evidence="3" key="2">
    <citation type="submission" date="2019-10" db="EMBL/GenBank/DDBJ databases">
        <title>Conservation and host-specific expression of non-tandemly repeated heterogenous ribosome RNA gene in arbuscular mycorrhizal fungi.</title>
        <authorList>
            <person name="Maeda T."/>
            <person name="Kobayashi Y."/>
            <person name="Nakagawa T."/>
            <person name="Ezawa T."/>
            <person name="Yamaguchi K."/>
            <person name="Bino T."/>
            <person name="Nishimoto Y."/>
            <person name="Shigenobu S."/>
            <person name="Kawaguchi M."/>
        </authorList>
    </citation>
    <scope>NUCLEOTIDE SEQUENCE</scope>
    <source>
        <strain evidence="3">HR1</strain>
    </source>
</reference>
<dbReference type="Proteomes" id="UP000247702">
    <property type="component" value="Unassembled WGS sequence"/>
</dbReference>
<dbReference type="OrthoDB" id="10481163at2759"/>
<accession>A0A2Z6QJH3</accession>
<proteinExistence type="predicted"/>
<keyword evidence="4" id="KW-1185">Reference proteome</keyword>
<feature type="region of interest" description="Disordered" evidence="1">
    <location>
        <begin position="1"/>
        <end position="26"/>
    </location>
</feature>
<gene>
    <name evidence="3" type="ORF">RCL2_000806800</name>
    <name evidence="2" type="ORF">RclHR1_01150018</name>
</gene>
<dbReference type="STRING" id="94130.A0A2Z6QJH3"/>
<protein>
    <submittedName>
        <fullName evidence="3">Collagen-like protein</fullName>
    </submittedName>
</protein>
<keyword evidence="3" id="KW-0176">Collagen</keyword>
<feature type="compositionally biased region" description="Polar residues" evidence="1">
    <location>
        <begin position="1"/>
        <end position="13"/>
    </location>
</feature>
<name>A0A2Z6QJH3_9GLOM</name>
<sequence length="326" mass="33996">MAQQPNLPANIPQNLMPPQPATPPTVQDIGQTGLTVHKLRASKDILGNVTNVELGAWDEYHHTLLMTRANVIGAQAAPAWFTQAFAQGGVANVAIHQTVNQVIANACAPNGVIDQAVNQAIANACAPNGVIDQTVNQAIANACAPNGVIDQTVNQAIANACAPNGVIDQTVNQAIANACAPNGVIDQTVNQAIANACVPNGVINQTVNQAITNACAPNGAIDQAINQACAPNGAIYNLIDISHQVSRARAINATATRDADQLCEFPNMQGVLASNVGIIFPQNRGALRNLTLGGYNALLAHHNQRIYAVIQPARESVRVYLGVPPL</sequence>
<reference evidence="2 4" key="1">
    <citation type="submission" date="2017-11" db="EMBL/GenBank/DDBJ databases">
        <title>The genome of Rhizophagus clarus HR1 reveals common genetic basis of auxotrophy among arbuscular mycorrhizal fungi.</title>
        <authorList>
            <person name="Kobayashi Y."/>
        </authorList>
    </citation>
    <scope>NUCLEOTIDE SEQUENCE [LARGE SCALE GENOMIC DNA]</scope>
    <source>
        <strain evidence="2 4">HR1</strain>
    </source>
</reference>
<evidence type="ECO:0000256" key="1">
    <source>
        <dbReference type="SAM" id="MobiDB-lite"/>
    </source>
</evidence>